<evidence type="ECO:0000313" key="4">
    <source>
        <dbReference type="EMBL" id="CAE0712437.1"/>
    </source>
</evidence>
<dbReference type="InterPro" id="IPR000782">
    <property type="entry name" value="FAS1_domain"/>
</dbReference>
<dbReference type="InterPro" id="IPR036378">
    <property type="entry name" value="FAS1_dom_sf"/>
</dbReference>
<feature type="compositionally biased region" description="Acidic residues" evidence="1">
    <location>
        <begin position="149"/>
        <end position="162"/>
    </location>
</feature>
<feature type="compositionally biased region" description="Polar residues" evidence="1">
    <location>
        <begin position="183"/>
        <end position="192"/>
    </location>
</feature>
<evidence type="ECO:0000256" key="2">
    <source>
        <dbReference type="SAM" id="Phobius"/>
    </source>
</evidence>
<feature type="region of interest" description="Disordered" evidence="1">
    <location>
        <begin position="456"/>
        <end position="499"/>
    </location>
</feature>
<feature type="compositionally biased region" description="Basic and acidic residues" evidence="1">
    <location>
        <begin position="35"/>
        <end position="58"/>
    </location>
</feature>
<keyword evidence="2" id="KW-1133">Transmembrane helix</keyword>
<dbReference type="PANTHER" id="PTHR10900:SF77">
    <property type="entry name" value="FI19380P1"/>
    <property type="match status" value="1"/>
</dbReference>
<dbReference type="SMART" id="SM00554">
    <property type="entry name" value="FAS1"/>
    <property type="match status" value="3"/>
</dbReference>
<feature type="compositionally biased region" description="Acidic residues" evidence="1">
    <location>
        <begin position="283"/>
        <end position="294"/>
    </location>
</feature>
<dbReference type="InterPro" id="IPR050904">
    <property type="entry name" value="Adhesion/Biosynth-related"/>
</dbReference>
<feature type="compositionally biased region" description="Basic and acidic residues" evidence="1">
    <location>
        <begin position="193"/>
        <end position="210"/>
    </location>
</feature>
<feature type="compositionally biased region" description="Polar residues" evidence="1">
    <location>
        <begin position="485"/>
        <end position="495"/>
    </location>
</feature>
<dbReference type="Gene3D" id="2.30.180.10">
    <property type="entry name" value="FAS1 domain"/>
    <property type="match status" value="3"/>
</dbReference>
<dbReference type="SUPFAM" id="SSF82153">
    <property type="entry name" value="FAS1 domain"/>
    <property type="match status" value="3"/>
</dbReference>
<evidence type="ECO:0000259" key="3">
    <source>
        <dbReference type="PROSITE" id="PS50213"/>
    </source>
</evidence>
<feature type="domain" description="FAS1" evidence="3">
    <location>
        <begin position="548"/>
        <end position="688"/>
    </location>
</feature>
<protein>
    <recommendedName>
        <fullName evidence="3">FAS1 domain-containing protein</fullName>
    </recommendedName>
</protein>
<feature type="region of interest" description="Disordered" evidence="1">
    <location>
        <begin position="995"/>
        <end position="1017"/>
    </location>
</feature>
<feature type="region of interest" description="Disordered" evidence="1">
    <location>
        <begin position="257"/>
        <end position="299"/>
    </location>
</feature>
<accession>A0A7S4ADU6</accession>
<feature type="domain" description="FAS1" evidence="3">
    <location>
        <begin position="693"/>
        <end position="835"/>
    </location>
</feature>
<feature type="compositionally biased region" description="Low complexity" evidence="1">
    <location>
        <begin position="101"/>
        <end position="116"/>
    </location>
</feature>
<dbReference type="AlphaFoldDB" id="A0A7S4ADU6"/>
<feature type="compositionally biased region" description="Polar residues" evidence="1">
    <location>
        <begin position="998"/>
        <end position="1017"/>
    </location>
</feature>
<evidence type="ECO:0000256" key="1">
    <source>
        <dbReference type="SAM" id="MobiDB-lite"/>
    </source>
</evidence>
<proteinExistence type="predicted"/>
<feature type="compositionally biased region" description="Polar residues" evidence="1">
    <location>
        <begin position="59"/>
        <end position="69"/>
    </location>
</feature>
<gene>
    <name evidence="4" type="ORF">PAUS00366_LOCUS5189</name>
</gene>
<organism evidence="4">
    <name type="scientific">Pseudo-nitzschia australis</name>
    <dbReference type="NCBI Taxonomy" id="44445"/>
    <lineage>
        <taxon>Eukaryota</taxon>
        <taxon>Sar</taxon>
        <taxon>Stramenopiles</taxon>
        <taxon>Ochrophyta</taxon>
        <taxon>Bacillariophyta</taxon>
        <taxon>Bacillariophyceae</taxon>
        <taxon>Bacillariophycidae</taxon>
        <taxon>Bacillariales</taxon>
        <taxon>Bacillariaceae</taxon>
        <taxon>Pseudo-nitzschia</taxon>
    </lineage>
</organism>
<feature type="domain" description="FAS1" evidence="3">
    <location>
        <begin position="845"/>
        <end position="988"/>
    </location>
</feature>
<feature type="region of interest" description="Disordered" evidence="1">
    <location>
        <begin position="1"/>
        <end position="215"/>
    </location>
</feature>
<sequence length="1048" mass="112927">MASRQNSFEDEDGSLSTTGYEEEVSSSATYDDEEQLRQYEQHRRYDQQRQYEHEHELHSISQESTSRNYSLAGGEEPPSFNSSYISEDGFENEANFTTTDESSSNESGSYYGSDNGSSGGGGSSDGISVDASSHRISVGGSSHRSNDDSFSDDDGSGYDDDSSSSSEGSEFQDDNVDRFGRVNTGTRTTEANFKNEEDAEQAKGSRDDGARSSSSSFFPVKRIYAIALAAICAVLVVVAIGLGAALGVKKDDTNVDRVPTKRPTNAPVRMPISLPTISLPPDNESDNDNDNESANDEKQEVTLVDVEAYGDTTVYRDGIFQGSTNGDKTTMLVQKGAPGNPEVPSAYSLVQFRSNYSPKNANIQEGTGNATFCLEHKPNNEASNNRVVTYSACVLFSSNNSDGGEAGLNVDELTGDTANYVIPDDCVENKMVNFDVRPTDTEVCMDITSLIFGEPSSLLSNPSRNRNRSRTLRGGDNQRALQEGSPDSSTSTSNAEPPVKNNIVMMIDNLVESNEAGDRFYTTNAGNSEYAPSLVITGKELALKSPSCQTFGELACSKDGLSALCQLLGFIENDSKGAELLETLSNDVFTVFAPNDEAFLDLQGLNISDTDVIENVLLYHAVPDNKVFAKDLECDSILQMANGGKTLTQCEGDNFFQVGDLNDGQLPQIVESDLSTCTGLVHVVDKILLPPSCKSIYLMACSTPDLSLFCDLISIAELEETFRGEDILTVFAPTNKAIENFRESISNQRDYKFIKNAILYHTVTGSLTEPKKGVDCNATSTTPLDMANSGIVEVACIDDNISIVGGGNSNDTLPQLTNVTMRACNGIIHVIDEVILPADKDCQTFDDLVCSRGDLTQLCLLFTLVKTNPMGEKLLNILSNNATTVFAPNNKGMEALVGGIDLSDIDVIVNVLSYHVVLDEQILEMDVECNEKLEMANGRKTATQCERKYKKLKKIFQVGDGNTGDLPRIIEMDIFTCVGVIHIVNQVILPSDGEATAVPSSHQTGDATGDATSSLTSDGSVLVTSEATIVPTYNLTNTLSVASSVTGT</sequence>
<dbReference type="PANTHER" id="PTHR10900">
    <property type="entry name" value="PERIOSTIN-RELATED"/>
    <property type="match status" value="1"/>
</dbReference>
<reference evidence="4" key="1">
    <citation type="submission" date="2021-01" db="EMBL/GenBank/DDBJ databases">
        <authorList>
            <person name="Corre E."/>
            <person name="Pelletier E."/>
            <person name="Niang G."/>
            <person name="Scheremetjew M."/>
            <person name="Finn R."/>
            <person name="Kale V."/>
            <person name="Holt S."/>
            <person name="Cochrane G."/>
            <person name="Meng A."/>
            <person name="Brown T."/>
            <person name="Cohen L."/>
        </authorList>
    </citation>
    <scope>NUCLEOTIDE SEQUENCE</scope>
    <source>
        <strain evidence="4">10249 10 AB</strain>
    </source>
</reference>
<keyword evidence="2" id="KW-0472">Membrane</keyword>
<dbReference type="Pfam" id="PF02469">
    <property type="entry name" value="Fasciclin"/>
    <property type="match status" value="3"/>
</dbReference>
<feature type="compositionally biased region" description="Acidic residues" evidence="1">
    <location>
        <begin position="20"/>
        <end position="34"/>
    </location>
</feature>
<keyword evidence="2" id="KW-0812">Transmembrane</keyword>
<name>A0A7S4ADU6_9STRA</name>
<feature type="transmembrane region" description="Helical" evidence="2">
    <location>
        <begin position="223"/>
        <end position="248"/>
    </location>
</feature>
<dbReference type="EMBL" id="HBIX01006577">
    <property type="protein sequence ID" value="CAE0712437.1"/>
    <property type="molecule type" value="Transcribed_RNA"/>
</dbReference>
<dbReference type="PROSITE" id="PS50213">
    <property type="entry name" value="FAS1"/>
    <property type="match status" value="3"/>
</dbReference>